<evidence type="ECO:0000313" key="2">
    <source>
        <dbReference type="EMBL" id="QIE86143.1"/>
    </source>
</evidence>
<gene>
    <name evidence="2" type="ORF">G5B91_07650</name>
    <name evidence="1" type="ORF">I5I61_21255</name>
</gene>
<dbReference type="EMBL" id="CP049140">
    <property type="protein sequence ID" value="QIE86143.1"/>
    <property type="molecule type" value="Genomic_DNA"/>
</dbReference>
<evidence type="ECO:0000313" key="1">
    <source>
        <dbReference type="EMBL" id="MBG6289990.1"/>
    </source>
</evidence>
<evidence type="ECO:0000313" key="3">
    <source>
        <dbReference type="Proteomes" id="UP000501063"/>
    </source>
</evidence>
<protein>
    <submittedName>
        <fullName evidence="2">Uncharacterized protein</fullName>
    </submittedName>
</protein>
<organism evidence="2 3">
    <name type="scientific">Pseudomonas nitroreducens</name>
    <dbReference type="NCBI Taxonomy" id="46680"/>
    <lineage>
        <taxon>Bacteria</taxon>
        <taxon>Pseudomonadati</taxon>
        <taxon>Pseudomonadota</taxon>
        <taxon>Gammaproteobacteria</taxon>
        <taxon>Pseudomonadales</taxon>
        <taxon>Pseudomonadaceae</taxon>
        <taxon>Pseudomonas</taxon>
    </lineage>
</organism>
<proteinExistence type="predicted"/>
<evidence type="ECO:0000313" key="4">
    <source>
        <dbReference type="Proteomes" id="UP000608450"/>
    </source>
</evidence>
<keyword evidence="4" id="KW-1185">Reference proteome</keyword>
<dbReference type="KEGG" id="pnt:G5B91_07650"/>
<reference evidence="1 4" key="2">
    <citation type="submission" date="2020-11" db="EMBL/GenBank/DDBJ databases">
        <title>Enhanced detection system for hospital associated transmission using whole genome sequencing surveillance.</title>
        <authorList>
            <person name="Harrison L.H."/>
            <person name="Van Tyne D."/>
            <person name="Marsh J.W."/>
            <person name="Griffith M.P."/>
            <person name="Snyder D.J."/>
            <person name="Cooper V.S."/>
            <person name="Mustapha M."/>
        </authorList>
    </citation>
    <scope>NUCLEOTIDE SEQUENCE [LARGE SCALE GENOMIC DNA]</scope>
    <source>
        <strain evidence="1 4">PSA00705</strain>
    </source>
</reference>
<dbReference type="Proteomes" id="UP000501063">
    <property type="component" value="Chromosome"/>
</dbReference>
<dbReference type="AlphaFoldDB" id="A0A6G6IT67"/>
<accession>A0A6G6IT67</accession>
<sequence>MDNAPTPLVLGGVSIIQHAGVGPIRQRYEPIGGSSVLRLSGGTGIKMTNWSRTATTVSGTGYLDPALDALDYAQPLELLCVKPRAMIGTARQFSLPPAAQRRPDVTPWGWALVRDQWIDVLVQMQGDGAELQAVAGATAYRIHWLPRLVVLASPLSSEFDEGTGLYDWSLSAEEI</sequence>
<dbReference type="RefSeq" id="WP_024767742.1">
    <property type="nucleotide sequence ID" value="NZ_CP049140.1"/>
</dbReference>
<reference evidence="2 3" key="1">
    <citation type="submission" date="2020-02" db="EMBL/GenBank/DDBJ databases">
        <title>Integrative conjugative elements (ICEs) and plasmids drive adaptation of Pseudomonas nitroreducens strain HBP1 to wastewater environment.</title>
        <authorList>
            <person name="Sentchilo V."/>
            <person name="Carraro N."/>
            <person name="Bertelli C."/>
            <person name="van der Meer J.R."/>
        </authorList>
    </citation>
    <scope>NUCLEOTIDE SEQUENCE [LARGE SCALE GENOMIC DNA]</scope>
    <source>
        <strain evidence="2 3">HBP1</strain>
    </source>
</reference>
<dbReference type="EMBL" id="JADTFC010000061">
    <property type="protein sequence ID" value="MBG6289990.1"/>
    <property type="molecule type" value="Genomic_DNA"/>
</dbReference>
<dbReference type="Proteomes" id="UP000608450">
    <property type="component" value="Unassembled WGS sequence"/>
</dbReference>
<name>A0A6G6IT67_PSENT</name>